<keyword evidence="3" id="KW-1185">Reference proteome</keyword>
<organism evidence="2 3">
    <name type="scientific">Sporothrix stenoceras</name>
    <dbReference type="NCBI Taxonomy" id="5173"/>
    <lineage>
        <taxon>Eukaryota</taxon>
        <taxon>Fungi</taxon>
        <taxon>Dikarya</taxon>
        <taxon>Ascomycota</taxon>
        <taxon>Pezizomycotina</taxon>
        <taxon>Sordariomycetes</taxon>
        <taxon>Sordariomycetidae</taxon>
        <taxon>Ophiostomatales</taxon>
        <taxon>Ophiostomataceae</taxon>
        <taxon>Sporothrix</taxon>
    </lineage>
</organism>
<reference evidence="2 3" key="1">
    <citation type="journal article" date="2024" name="IMA Fungus">
        <title>IMA Genome - F19 : A genome assembly and annotation guide to empower mycologists, including annotated draft genome sequences of Ceratocystis pirilliformis, Diaporthe australafricana, Fusarium ophioides, Paecilomyces lecythidis, and Sporothrix stenoceras.</title>
        <authorList>
            <person name="Aylward J."/>
            <person name="Wilson A.M."/>
            <person name="Visagie C.M."/>
            <person name="Spraker J."/>
            <person name="Barnes I."/>
            <person name="Buitendag C."/>
            <person name="Ceriani C."/>
            <person name="Del Mar Angel L."/>
            <person name="du Plessis D."/>
            <person name="Fuchs T."/>
            <person name="Gasser K."/>
            <person name="Kramer D."/>
            <person name="Li W."/>
            <person name="Munsamy K."/>
            <person name="Piso A."/>
            <person name="Price J.L."/>
            <person name="Sonnekus B."/>
            <person name="Thomas C."/>
            <person name="van der Nest A."/>
            <person name="van Dijk A."/>
            <person name="van Heerden A."/>
            <person name="van Vuuren N."/>
            <person name="Yilmaz N."/>
            <person name="Duong T.A."/>
            <person name="van der Merwe N.A."/>
            <person name="Wingfield M.J."/>
            <person name="Wingfield B.D."/>
        </authorList>
    </citation>
    <scope>NUCLEOTIDE SEQUENCE [LARGE SCALE GENOMIC DNA]</scope>
    <source>
        <strain evidence="2 3">CMW 5346</strain>
    </source>
</reference>
<feature type="region of interest" description="Disordered" evidence="1">
    <location>
        <begin position="12"/>
        <end position="46"/>
    </location>
</feature>
<name>A0ABR3Z068_9PEZI</name>
<feature type="compositionally biased region" description="Acidic residues" evidence="1">
    <location>
        <begin position="331"/>
        <end position="347"/>
    </location>
</feature>
<evidence type="ECO:0000313" key="3">
    <source>
        <dbReference type="Proteomes" id="UP001583186"/>
    </source>
</evidence>
<accession>A0ABR3Z068</accession>
<feature type="compositionally biased region" description="Low complexity" evidence="1">
    <location>
        <begin position="16"/>
        <end position="40"/>
    </location>
</feature>
<dbReference type="Proteomes" id="UP001583186">
    <property type="component" value="Unassembled WGS sequence"/>
</dbReference>
<evidence type="ECO:0000256" key="1">
    <source>
        <dbReference type="SAM" id="MobiDB-lite"/>
    </source>
</evidence>
<feature type="region of interest" description="Disordered" evidence="1">
    <location>
        <begin position="413"/>
        <end position="437"/>
    </location>
</feature>
<evidence type="ECO:0000313" key="2">
    <source>
        <dbReference type="EMBL" id="KAL1893572.1"/>
    </source>
</evidence>
<gene>
    <name evidence="2" type="ORF">Sste5346_006403</name>
</gene>
<comment type="caution">
    <text evidence="2">The sequence shown here is derived from an EMBL/GenBank/DDBJ whole genome shotgun (WGS) entry which is preliminary data.</text>
</comment>
<feature type="region of interest" description="Disordered" evidence="1">
    <location>
        <begin position="322"/>
        <end position="390"/>
    </location>
</feature>
<sequence>MFNRLKAHLFSGGAAGPASSGASASAGTTSTTSATPPSTTRPRYIPNLYPVGDTTIETYFRRLLSGPDTAESTSLSDLVREDVVAAAIHVARTDPSGRCVVPPADKFLPVLTRCITTVDFETAQFADEYMAEPEEAGISALQSPLLLQILVAVALKHRHKEMLRDLLKKHGENRPPSTIFEDAGCDAFRGSPFGSGVLDDPNYGKQAWLLLSDAGWAPPLTEEFDRPSLAINGIAADSDTARHTLTKMAEMSSADPAGALLHLDMLVASGLDPQPFTGYILDALVKDGTPAMVAHFLGVVTRKTYDGIPPRPKWPGMQSLLTKAAARPPNVEEEVLASDGEDPDVVDEGNAAANVSEDQKDKRNPRKERRRQRKRAERAQQGQNSEKNNGYGVLRVLVDIGGMDIHTSPGIWYKQGPDDEHPMALSRSTELPDGSFI</sequence>
<proteinExistence type="predicted"/>
<dbReference type="EMBL" id="JAWCUI010000037">
    <property type="protein sequence ID" value="KAL1893572.1"/>
    <property type="molecule type" value="Genomic_DNA"/>
</dbReference>
<protein>
    <submittedName>
        <fullName evidence="2">Uncharacterized protein</fullName>
    </submittedName>
</protein>
<feature type="compositionally biased region" description="Basic residues" evidence="1">
    <location>
        <begin position="363"/>
        <end position="376"/>
    </location>
</feature>